<dbReference type="AlphaFoldDB" id="S5T387"/>
<dbReference type="HOGENOM" id="CLU_025328_0_0_11"/>
<organism evidence="3 4">
    <name type="scientific">Corynebacterium maris DSM 45190</name>
    <dbReference type="NCBI Taxonomy" id="1224163"/>
    <lineage>
        <taxon>Bacteria</taxon>
        <taxon>Bacillati</taxon>
        <taxon>Actinomycetota</taxon>
        <taxon>Actinomycetes</taxon>
        <taxon>Mycobacteriales</taxon>
        <taxon>Corynebacteriaceae</taxon>
        <taxon>Corynebacterium</taxon>
    </lineage>
</organism>
<dbReference type="InterPro" id="IPR012338">
    <property type="entry name" value="Beta-lactam/transpept-like"/>
</dbReference>
<dbReference type="PATRIC" id="fig|1224163.3.peg.1629"/>
<dbReference type="InterPro" id="IPR007887">
    <property type="entry name" value="MecA_N"/>
</dbReference>
<evidence type="ECO:0000313" key="4">
    <source>
        <dbReference type="Proteomes" id="UP000015388"/>
    </source>
</evidence>
<dbReference type="Pfam" id="PF05223">
    <property type="entry name" value="MecA_N"/>
    <property type="match status" value="1"/>
</dbReference>
<dbReference type="InterPro" id="IPR050515">
    <property type="entry name" value="Beta-lactam/transpept"/>
</dbReference>
<dbReference type="GO" id="GO:0046677">
    <property type="term" value="P:response to antibiotic"/>
    <property type="evidence" value="ECO:0007669"/>
    <property type="project" value="InterPro"/>
</dbReference>
<dbReference type="PROSITE" id="PS51257">
    <property type="entry name" value="PROKAR_LIPOPROTEIN"/>
    <property type="match status" value="1"/>
</dbReference>
<dbReference type="GO" id="GO:0071972">
    <property type="term" value="F:peptidoglycan L,D-transpeptidase activity"/>
    <property type="evidence" value="ECO:0007669"/>
    <property type="project" value="TreeGrafter"/>
</dbReference>
<dbReference type="SUPFAM" id="SSF54427">
    <property type="entry name" value="NTF2-like"/>
    <property type="match status" value="1"/>
</dbReference>
<accession>S5T387</accession>
<protein>
    <submittedName>
        <fullName evidence="3">Penicillin-binding protein 2</fullName>
    </submittedName>
</protein>
<dbReference type="STRING" id="1224163.B841_08110"/>
<feature type="domain" description="NTF2-like N-terminal transpeptidase" evidence="2">
    <location>
        <begin position="29"/>
        <end position="137"/>
    </location>
</feature>
<reference evidence="3 4" key="1">
    <citation type="submission" date="2012-11" db="EMBL/GenBank/DDBJ databases">
        <title>The complete genome sequence of Corynebacterium maris Coryn-1 (=DSM 45190).</title>
        <authorList>
            <person name="Schaffert L."/>
            <person name="Albersmeier A."/>
            <person name="Kalinowski J."/>
            <person name="Ruckert C."/>
        </authorList>
    </citation>
    <scope>NUCLEOTIDE SEQUENCE [LARGE SCALE GENOMIC DNA]</scope>
    <source>
        <strain evidence="4">Coryn-1</strain>
    </source>
</reference>
<dbReference type="Pfam" id="PF00905">
    <property type="entry name" value="Transpeptidase"/>
    <property type="match status" value="1"/>
</dbReference>
<dbReference type="PANTHER" id="PTHR30627">
    <property type="entry name" value="PEPTIDOGLYCAN D,D-TRANSPEPTIDASE"/>
    <property type="match status" value="1"/>
</dbReference>
<dbReference type="Gene3D" id="3.40.710.10">
    <property type="entry name" value="DD-peptidase/beta-lactamase superfamily"/>
    <property type="match status" value="1"/>
</dbReference>
<feature type="domain" description="Penicillin-binding protein transpeptidase" evidence="1">
    <location>
        <begin position="330"/>
        <end position="581"/>
    </location>
</feature>
<dbReference type="EMBL" id="CP003924">
    <property type="protein sequence ID" value="AGS35095.1"/>
    <property type="molecule type" value="Genomic_DNA"/>
</dbReference>
<keyword evidence="4" id="KW-1185">Reference proteome</keyword>
<dbReference type="SUPFAM" id="SSF56601">
    <property type="entry name" value="beta-lactamase/transpeptidase-like"/>
    <property type="match status" value="1"/>
</dbReference>
<dbReference type="GO" id="GO:0005886">
    <property type="term" value="C:plasma membrane"/>
    <property type="evidence" value="ECO:0007669"/>
    <property type="project" value="TreeGrafter"/>
</dbReference>
<evidence type="ECO:0000313" key="3">
    <source>
        <dbReference type="EMBL" id="AGS35095.1"/>
    </source>
</evidence>
<name>S5T387_9CORY</name>
<dbReference type="InterPro" id="IPR001460">
    <property type="entry name" value="PCN-bd_Tpept"/>
</dbReference>
<proteinExistence type="predicted"/>
<gene>
    <name evidence="3" type="ORF">B841_08110</name>
</gene>
<dbReference type="GO" id="GO:0071555">
    <property type="term" value="P:cell wall organization"/>
    <property type="evidence" value="ECO:0007669"/>
    <property type="project" value="TreeGrafter"/>
</dbReference>
<dbReference type="GO" id="GO:0008658">
    <property type="term" value="F:penicillin binding"/>
    <property type="evidence" value="ECO:0007669"/>
    <property type="project" value="InterPro"/>
</dbReference>
<sequence length="618" mass="64537">MPMKRVGGLVAVLLLVAGVIAGCTPKPVSAEPTAEEFLSAFAARDADTVAGLVDQPEPALKMITQSYDGLQAEGLSAELTGVSQDGTHATASYRLNWQLPRDRNVAYDTQMVLTQTSGEWTVRWQPTVVHPQIGANQHLELRSVPAMKASVVSSDGAELMAPGSMYRVLVDTEVMRDPEETAGAIARAVNAAHDRDETVPTIDAAALTEELSAAGGTYSVAMINAVEGPAVETDLAERREVFLNEEAAMVSTDPGFAPDIMARIGPLVADDLEGDAGWKVSAVNDNGAVIGDLVYHEPHPEPAVRVSLDRDAQVAAEQSLSQLPQDMEAMLVAIRPSTGQVLAVAQTEAADRAGDLALMGQYPPGSIFKVITAASGVQQLGMDADMVVGCPGTQNIYGRVVTNFNGFSLGNVPLNNAFAQSCNTTFADMSTQLEPGQLQEMGKAFGLGVDYDIPGLNTATGAVPEGETPLERTEAGYGQGLTLSSPFGAALMSATAAAGTRPVPYLIEGHETTVSEDVPSPAPETIDQVQRMMRSVVTSGTAAGMTASGDIHGKTGEAEVNDGSHAWFTGYRDDLAFASLIVYGGGSTIAVNAADRFLNALDELKAGPQIAPAQEPAA</sequence>
<evidence type="ECO:0000259" key="2">
    <source>
        <dbReference type="Pfam" id="PF05223"/>
    </source>
</evidence>
<dbReference type="PANTHER" id="PTHR30627:SF24">
    <property type="entry name" value="PENICILLIN-BINDING PROTEIN 4B"/>
    <property type="match status" value="1"/>
</dbReference>
<dbReference type="InterPro" id="IPR032710">
    <property type="entry name" value="NTF2-like_dom_sf"/>
</dbReference>
<dbReference type="eggNOG" id="COG0768">
    <property type="taxonomic scope" value="Bacteria"/>
</dbReference>
<dbReference type="KEGG" id="cmd:B841_08110"/>
<dbReference type="Proteomes" id="UP000015388">
    <property type="component" value="Chromosome"/>
</dbReference>
<evidence type="ECO:0000259" key="1">
    <source>
        <dbReference type="Pfam" id="PF00905"/>
    </source>
</evidence>